<gene>
    <name evidence="1" type="ORF">PIB30_017656</name>
</gene>
<dbReference type="Proteomes" id="UP001341840">
    <property type="component" value="Unassembled WGS sequence"/>
</dbReference>
<evidence type="ECO:0000313" key="2">
    <source>
        <dbReference type="Proteomes" id="UP001341840"/>
    </source>
</evidence>
<organism evidence="1 2">
    <name type="scientific">Stylosanthes scabra</name>
    <dbReference type="NCBI Taxonomy" id="79078"/>
    <lineage>
        <taxon>Eukaryota</taxon>
        <taxon>Viridiplantae</taxon>
        <taxon>Streptophyta</taxon>
        <taxon>Embryophyta</taxon>
        <taxon>Tracheophyta</taxon>
        <taxon>Spermatophyta</taxon>
        <taxon>Magnoliopsida</taxon>
        <taxon>eudicotyledons</taxon>
        <taxon>Gunneridae</taxon>
        <taxon>Pentapetalae</taxon>
        <taxon>rosids</taxon>
        <taxon>fabids</taxon>
        <taxon>Fabales</taxon>
        <taxon>Fabaceae</taxon>
        <taxon>Papilionoideae</taxon>
        <taxon>50 kb inversion clade</taxon>
        <taxon>dalbergioids sensu lato</taxon>
        <taxon>Dalbergieae</taxon>
        <taxon>Pterocarpus clade</taxon>
        <taxon>Stylosanthes</taxon>
    </lineage>
</organism>
<evidence type="ECO:0000313" key="1">
    <source>
        <dbReference type="EMBL" id="MED6193265.1"/>
    </source>
</evidence>
<accession>A0ABU6X992</accession>
<sequence>MGWMGRNGVKSVTAIRTPLLARVRALRHGFNTTPRHAYTASEFTLVTRIYSNSWWISDSSSDLGHSSEYRDAQYFNPRPRHSFTITGKRPESRTRYFKLGCTPVTSTSFLNGDRVREKAHNDSSIPSSVKARSDGVTLKVSSEFLIV</sequence>
<proteinExistence type="predicted"/>
<comment type="caution">
    <text evidence="1">The sequence shown here is derived from an EMBL/GenBank/DDBJ whole genome shotgun (WGS) entry which is preliminary data.</text>
</comment>
<keyword evidence="2" id="KW-1185">Reference proteome</keyword>
<name>A0ABU6X992_9FABA</name>
<protein>
    <submittedName>
        <fullName evidence="1">Uncharacterized protein</fullName>
    </submittedName>
</protein>
<dbReference type="EMBL" id="JASCZI010211500">
    <property type="protein sequence ID" value="MED6193265.1"/>
    <property type="molecule type" value="Genomic_DNA"/>
</dbReference>
<reference evidence="1 2" key="1">
    <citation type="journal article" date="2023" name="Plants (Basel)">
        <title>Bridging the Gap: Combining Genomics and Transcriptomics Approaches to Understand Stylosanthes scabra, an Orphan Legume from the Brazilian Caatinga.</title>
        <authorList>
            <person name="Ferreira-Neto J.R.C."/>
            <person name="da Silva M.D."/>
            <person name="Binneck E."/>
            <person name="de Melo N.F."/>
            <person name="da Silva R.H."/>
            <person name="de Melo A.L.T.M."/>
            <person name="Pandolfi V."/>
            <person name="Bustamante F.O."/>
            <person name="Brasileiro-Vidal A.C."/>
            <person name="Benko-Iseppon A.M."/>
        </authorList>
    </citation>
    <scope>NUCLEOTIDE SEQUENCE [LARGE SCALE GENOMIC DNA]</scope>
    <source>
        <tissue evidence="1">Leaves</tissue>
    </source>
</reference>